<proteinExistence type="predicted"/>
<keyword evidence="1" id="KW-0812">Transmembrane</keyword>
<evidence type="ECO:0000256" key="1">
    <source>
        <dbReference type="SAM" id="Phobius"/>
    </source>
</evidence>
<reference evidence="2 3" key="1">
    <citation type="submission" date="2016-01" db="EMBL/GenBank/DDBJ databases">
        <authorList>
            <person name="Oliw E.H."/>
        </authorList>
    </citation>
    <scope>NUCLEOTIDE SEQUENCE [LARGE SCALE GENOMIC DNA]</scope>
    <source>
        <strain evidence="2 3">DNF00307</strain>
    </source>
</reference>
<dbReference type="STRING" id="419005.HMPREF1860_00878"/>
<protein>
    <submittedName>
        <fullName evidence="2">Uncharacterized protein</fullName>
    </submittedName>
</protein>
<evidence type="ECO:0000313" key="2">
    <source>
        <dbReference type="EMBL" id="KXB78749.1"/>
    </source>
</evidence>
<keyword evidence="1" id="KW-1133">Transmembrane helix</keyword>
<gene>
    <name evidence="2" type="ORF">HMPREF1860_00878</name>
</gene>
<name>A0A134BFU6_9BACT</name>
<organism evidence="2">
    <name type="scientific">Prevotella amnii</name>
    <dbReference type="NCBI Taxonomy" id="419005"/>
    <lineage>
        <taxon>Bacteria</taxon>
        <taxon>Pseudomonadati</taxon>
        <taxon>Bacteroidota</taxon>
        <taxon>Bacteroidia</taxon>
        <taxon>Bacteroidales</taxon>
        <taxon>Prevotellaceae</taxon>
        <taxon>Prevotella</taxon>
    </lineage>
</organism>
<evidence type="ECO:0000313" key="3">
    <source>
        <dbReference type="Proteomes" id="UP000070531"/>
    </source>
</evidence>
<comment type="caution">
    <text evidence="2">The sequence shown here is derived from an EMBL/GenBank/DDBJ whole genome shotgun (WGS) entry which is preliminary data.</text>
</comment>
<dbReference type="EMBL" id="LSDL01000038">
    <property type="protein sequence ID" value="KXB78749.1"/>
    <property type="molecule type" value="Genomic_DNA"/>
</dbReference>
<keyword evidence="1" id="KW-0472">Membrane</keyword>
<feature type="transmembrane region" description="Helical" evidence="1">
    <location>
        <begin position="6"/>
        <end position="23"/>
    </location>
</feature>
<sequence>MCYSKFLTNLLISNGILYINSIIKIPHIRYFIYNKNILPLYLKISI</sequence>
<dbReference type="Proteomes" id="UP000070531">
    <property type="component" value="Unassembled WGS sequence"/>
</dbReference>
<dbReference type="AlphaFoldDB" id="A0A134BFU6"/>
<accession>A0A134BFU6</accession>
<dbReference type="PATRIC" id="fig|419005.5.peg.878"/>